<dbReference type="WBParaSite" id="MBELARI_LOCUS4685">
    <property type="protein sequence ID" value="MBELARI_LOCUS4685"/>
    <property type="gene ID" value="MBELARI_LOCUS4685"/>
</dbReference>
<keyword evidence="16" id="KW-1185">Reference proteome</keyword>
<feature type="domain" description="Glycosyl hydrolase family 30 TIM-barrel" evidence="14">
    <location>
        <begin position="102"/>
        <end position="453"/>
    </location>
</feature>
<evidence type="ECO:0000313" key="17">
    <source>
        <dbReference type="WBParaSite" id="MBELARI_LOCUS4685"/>
    </source>
</evidence>
<feature type="chain" id="PRO_5042171012" description="Glucosylceramidase" evidence="13">
    <location>
        <begin position="20"/>
        <end position="524"/>
    </location>
</feature>
<dbReference type="PANTHER" id="PTHR11069:SF23">
    <property type="entry name" value="LYSOSOMAL ACID GLUCOSYLCERAMIDASE"/>
    <property type="match status" value="1"/>
</dbReference>
<dbReference type="Pfam" id="PF17189">
    <property type="entry name" value="Glyco_hydro_30C"/>
    <property type="match status" value="1"/>
</dbReference>
<sequence length="524" mass="59280">MLGFFVLLFVFANFNELTARNPCAKQFYTPSGGDDVAFGCICDANYCDDIEPLGVIQSDAFVAYVSSEKADRLDRIDYHFTGFPNTSNIVQIDASKTYQKIFGFGGAMTDAAGVNLVSLSQPVRDRLLQQYYGPNSIDYRFTRVPMASCDFSTREYSYADVAGDFDLVNFNLTQEDFQLKIPFIKQAQALVAQLGDTLKLFTTAWSAPGWMKDSGSMKGGGRLIGEVNGKYYQTLANYYKRFFEEYHKLGIDFWGVTPENEPTAGLDPNYRWQAMYLSDEMERDWIKGVLGPTLRGSDVTKDLKIMIGDDQRGIYPKWADTIFSDPDAAKYVDGMALHWYEDLFVSEKGIAETTSKYPDKFMLATEACTGFFPWEQNVLPGNWKRAEMYALDIIEDLRSGVVGWIDWNLVLDQIGGPNWVNNTVDAAIIANATVDQFLKQPMYYALGHFSAFIKPDYKRIDVKLDLHQVDGVAFVAPDGKQRVLVMLNRNKNDVSFSIQDQKNSVRYGNVLLEGRSMKTIIWNM</sequence>
<dbReference type="Proteomes" id="UP000887575">
    <property type="component" value="Unassembled WGS sequence"/>
</dbReference>
<dbReference type="GO" id="GO:0005774">
    <property type="term" value="C:vacuolar membrane"/>
    <property type="evidence" value="ECO:0007669"/>
    <property type="project" value="UniProtKB-ARBA"/>
</dbReference>
<evidence type="ECO:0000256" key="9">
    <source>
        <dbReference type="ARBA" id="ARBA00023098"/>
    </source>
</evidence>
<dbReference type="AlphaFoldDB" id="A0AAF3J9D3"/>
<dbReference type="GO" id="GO:0006914">
    <property type="term" value="P:autophagy"/>
    <property type="evidence" value="ECO:0007669"/>
    <property type="project" value="UniProtKB-ARBA"/>
</dbReference>
<reference evidence="17" key="1">
    <citation type="submission" date="2024-02" db="UniProtKB">
        <authorList>
            <consortium name="WormBaseParasite"/>
        </authorList>
    </citation>
    <scope>IDENTIFICATION</scope>
</reference>
<dbReference type="GO" id="GO:0016241">
    <property type="term" value="P:regulation of macroautophagy"/>
    <property type="evidence" value="ECO:0007669"/>
    <property type="project" value="UniProtKB-ARBA"/>
</dbReference>
<evidence type="ECO:0000259" key="15">
    <source>
        <dbReference type="Pfam" id="PF17189"/>
    </source>
</evidence>
<dbReference type="GO" id="GO:0016758">
    <property type="term" value="F:hexosyltransferase activity"/>
    <property type="evidence" value="ECO:0007669"/>
    <property type="project" value="UniProtKB-ARBA"/>
</dbReference>
<evidence type="ECO:0000256" key="5">
    <source>
        <dbReference type="ARBA" id="ARBA00012658"/>
    </source>
</evidence>
<accession>A0AAF3J9D3</accession>
<proteinExistence type="inferred from homology"/>
<dbReference type="GO" id="GO:0005102">
    <property type="term" value="F:signaling receptor binding"/>
    <property type="evidence" value="ECO:0007669"/>
    <property type="project" value="UniProtKB-ARBA"/>
</dbReference>
<comment type="catalytic activity">
    <reaction evidence="1">
        <text>a beta-D-glucosyl-(1&lt;-&gt;1')-N-acylsphing-4-enine + H2O = an N-acylsphing-4-enine + D-glucose</text>
        <dbReference type="Rhea" id="RHEA:13269"/>
        <dbReference type="ChEBI" id="CHEBI:4167"/>
        <dbReference type="ChEBI" id="CHEBI:15377"/>
        <dbReference type="ChEBI" id="CHEBI:22801"/>
        <dbReference type="ChEBI" id="CHEBI:52639"/>
        <dbReference type="EC" id="3.2.1.45"/>
    </reaction>
    <physiologicalReaction direction="left-to-right" evidence="1">
        <dbReference type="Rhea" id="RHEA:13270"/>
    </physiologicalReaction>
</comment>
<evidence type="ECO:0000256" key="4">
    <source>
        <dbReference type="ARBA" id="ARBA00005382"/>
    </source>
</evidence>
<name>A0AAF3J9D3_9BILA</name>
<dbReference type="InterPro" id="IPR033452">
    <property type="entry name" value="GH30_C"/>
</dbReference>
<dbReference type="GO" id="GO:0005764">
    <property type="term" value="C:lysosome"/>
    <property type="evidence" value="ECO:0007669"/>
    <property type="project" value="UniProtKB-ARBA"/>
</dbReference>
<comment type="similarity">
    <text evidence="4 12">Belongs to the glycosyl hydrolase 30 family.</text>
</comment>
<dbReference type="Pfam" id="PF02055">
    <property type="entry name" value="Glyco_hydro_30"/>
    <property type="match status" value="1"/>
</dbReference>
<dbReference type="GO" id="GO:0007040">
    <property type="term" value="P:lysosome organization"/>
    <property type="evidence" value="ECO:0007669"/>
    <property type="project" value="UniProtKB-ARBA"/>
</dbReference>
<dbReference type="Gene3D" id="3.20.20.80">
    <property type="entry name" value="Glycosidases"/>
    <property type="match status" value="1"/>
</dbReference>
<dbReference type="PANTHER" id="PTHR11069">
    <property type="entry name" value="GLUCOSYLCERAMIDASE"/>
    <property type="match status" value="1"/>
</dbReference>
<dbReference type="EC" id="3.2.1.45" evidence="5 12"/>
<dbReference type="Gene3D" id="2.60.40.1180">
    <property type="entry name" value="Golgi alpha-mannosidase II"/>
    <property type="match status" value="1"/>
</dbReference>
<dbReference type="GO" id="GO:0010605">
    <property type="term" value="P:negative regulation of macromolecule metabolic process"/>
    <property type="evidence" value="ECO:0007669"/>
    <property type="project" value="UniProtKB-ARBA"/>
</dbReference>
<keyword evidence="7 12" id="KW-0378">Hydrolase</keyword>
<evidence type="ECO:0000256" key="13">
    <source>
        <dbReference type="SAM" id="SignalP"/>
    </source>
</evidence>
<comment type="catalytic activity">
    <reaction evidence="11">
        <text>an N-acyl-1-beta-D-glucosyl-15-methylhexadecasphing-4-enine + H2O = an N-acyl-15-methylhexadecasphing-4-enine + D-glucose</text>
        <dbReference type="Rhea" id="RHEA:34755"/>
        <dbReference type="ChEBI" id="CHEBI:4167"/>
        <dbReference type="ChEBI" id="CHEBI:15377"/>
        <dbReference type="ChEBI" id="CHEBI:70815"/>
        <dbReference type="ChEBI" id="CHEBI:70846"/>
    </reaction>
    <physiologicalReaction direction="left-to-right" evidence="11">
        <dbReference type="Rhea" id="RHEA:34756"/>
    </physiologicalReaction>
</comment>
<dbReference type="FunFam" id="3.20.20.80:FF:000030">
    <property type="entry name" value="Lysosomal acid glucosylceramidase"/>
    <property type="match status" value="1"/>
</dbReference>
<dbReference type="GO" id="GO:0008202">
    <property type="term" value="P:steroid metabolic process"/>
    <property type="evidence" value="ECO:0007669"/>
    <property type="project" value="UniProtKB-ARBA"/>
</dbReference>
<comment type="pathway">
    <text evidence="3">Sphingolipid metabolism.</text>
</comment>
<evidence type="ECO:0000259" key="14">
    <source>
        <dbReference type="Pfam" id="PF02055"/>
    </source>
</evidence>
<keyword evidence="9 12" id="KW-0443">Lipid metabolism</keyword>
<evidence type="ECO:0000256" key="2">
    <source>
        <dbReference type="ARBA" id="ARBA00004760"/>
    </source>
</evidence>
<protein>
    <recommendedName>
        <fullName evidence="5 12">Glucosylceramidase</fullName>
        <ecNumber evidence="5 12">3.2.1.45</ecNumber>
    </recommendedName>
</protein>
<evidence type="ECO:0000256" key="7">
    <source>
        <dbReference type="ARBA" id="ARBA00022801"/>
    </source>
</evidence>
<organism evidence="16 17">
    <name type="scientific">Mesorhabditis belari</name>
    <dbReference type="NCBI Taxonomy" id="2138241"/>
    <lineage>
        <taxon>Eukaryota</taxon>
        <taxon>Metazoa</taxon>
        <taxon>Ecdysozoa</taxon>
        <taxon>Nematoda</taxon>
        <taxon>Chromadorea</taxon>
        <taxon>Rhabditida</taxon>
        <taxon>Rhabditina</taxon>
        <taxon>Rhabditomorpha</taxon>
        <taxon>Rhabditoidea</taxon>
        <taxon>Rhabditidae</taxon>
        <taxon>Mesorhabditinae</taxon>
        <taxon>Mesorhabditis</taxon>
    </lineage>
</organism>
<dbReference type="GO" id="GO:0051246">
    <property type="term" value="P:regulation of protein metabolic process"/>
    <property type="evidence" value="ECO:0007669"/>
    <property type="project" value="UniProtKB-ARBA"/>
</dbReference>
<keyword evidence="12" id="KW-0326">Glycosidase</keyword>
<evidence type="ECO:0000256" key="3">
    <source>
        <dbReference type="ARBA" id="ARBA00004991"/>
    </source>
</evidence>
<dbReference type="SUPFAM" id="SSF51445">
    <property type="entry name" value="(Trans)glycosidases"/>
    <property type="match status" value="1"/>
</dbReference>
<evidence type="ECO:0000313" key="16">
    <source>
        <dbReference type="Proteomes" id="UP000887575"/>
    </source>
</evidence>
<comment type="catalytic activity">
    <reaction evidence="10">
        <text>a beta-D-glucosylceramide + H2O = an N-acyl-sphingoid base + D-glucose</text>
        <dbReference type="Rhea" id="RHEA:81447"/>
        <dbReference type="ChEBI" id="CHEBI:4167"/>
        <dbReference type="ChEBI" id="CHEBI:15377"/>
        <dbReference type="ChEBI" id="CHEBI:83264"/>
        <dbReference type="ChEBI" id="CHEBI:83273"/>
    </reaction>
    <physiologicalReaction direction="left-to-right" evidence="10">
        <dbReference type="Rhea" id="RHEA:81448"/>
    </physiologicalReaction>
</comment>
<dbReference type="GO" id="GO:0042391">
    <property type="term" value="P:regulation of membrane potential"/>
    <property type="evidence" value="ECO:0007669"/>
    <property type="project" value="UniProtKB-ARBA"/>
</dbReference>
<dbReference type="GO" id="GO:0032006">
    <property type="term" value="P:regulation of TOR signaling"/>
    <property type="evidence" value="ECO:0007669"/>
    <property type="project" value="UniProtKB-ARBA"/>
</dbReference>
<dbReference type="InterPro" id="IPR017853">
    <property type="entry name" value="GH"/>
</dbReference>
<dbReference type="GO" id="GO:0004348">
    <property type="term" value="F:glucosylceramidase activity"/>
    <property type="evidence" value="ECO:0007669"/>
    <property type="project" value="UniProtKB-EC"/>
</dbReference>
<feature type="domain" description="Glycosyl hydrolase family 30 beta sandwich" evidence="15">
    <location>
        <begin position="458"/>
        <end position="520"/>
    </location>
</feature>
<comment type="pathway">
    <text evidence="2">Lipid metabolism; sphingolipid metabolism.</text>
</comment>
<evidence type="ECO:0000256" key="12">
    <source>
        <dbReference type="RuleBase" id="RU361188"/>
    </source>
</evidence>
<evidence type="ECO:0000256" key="10">
    <source>
        <dbReference type="ARBA" id="ARBA00050474"/>
    </source>
</evidence>
<evidence type="ECO:0000256" key="1">
    <source>
        <dbReference type="ARBA" id="ARBA00001013"/>
    </source>
</evidence>
<evidence type="ECO:0000256" key="8">
    <source>
        <dbReference type="ARBA" id="ARBA00022919"/>
    </source>
</evidence>
<dbReference type="PRINTS" id="PR00843">
    <property type="entry name" value="GLHYDRLASE30"/>
</dbReference>
<evidence type="ECO:0000256" key="11">
    <source>
        <dbReference type="ARBA" id="ARBA00051345"/>
    </source>
</evidence>
<evidence type="ECO:0000256" key="6">
    <source>
        <dbReference type="ARBA" id="ARBA00022729"/>
    </source>
</evidence>
<dbReference type="GO" id="GO:0030163">
    <property type="term" value="P:protein catabolic process"/>
    <property type="evidence" value="ECO:0007669"/>
    <property type="project" value="UniProtKB-ARBA"/>
</dbReference>
<keyword evidence="6 13" id="KW-0732">Signal</keyword>
<keyword evidence="8 12" id="KW-0746">Sphingolipid metabolism</keyword>
<dbReference type="InterPro" id="IPR033453">
    <property type="entry name" value="Glyco_hydro_30_TIM-barrel"/>
</dbReference>
<dbReference type="GO" id="GO:0006066">
    <property type="term" value="P:alcohol metabolic process"/>
    <property type="evidence" value="ECO:0007669"/>
    <property type="project" value="UniProtKB-ARBA"/>
</dbReference>
<dbReference type="InterPro" id="IPR013780">
    <property type="entry name" value="Glyco_hydro_b"/>
</dbReference>
<feature type="signal peptide" evidence="13">
    <location>
        <begin position="1"/>
        <end position="19"/>
    </location>
</feature>
<dbReference type="GO" id="GO:0006680">
    <property type="term" value="P:glucosylceramide catabolic process"/>
    <property type="evidence" value="ECO:0007669"/>
    <property type="project" value="UniProtKB-ARBA"/>
</dbReference>
<dbReference type="InterPro" id="IPR001139">
    <property type="entry name" value="Glyco_hydro_30"/>
</dbReference>